<gene>
    <name evidence="2" type="ORF">DOO78_23145</name>
</gene>
<dbReference type="AlphaFoldDB" id="A0A327M182"/>
<evidence type="ECO:0000313" key="2">
    <source>
        <dbReference type="EMBL" id="RAI56035.1"/>
    </source>
</evidence>
<proteinExistence type="predicted"/>
<protein>
    <recommendedName>
        <fullName evidence="4">DUF4412 domain-containing protein</fullName>
    </recommendedName>
</protein>
<dbReference type="OrthoDB" id="7268862at2"/>
<feature type="signal peptide" evidence="1">
    <location>
        <begin position="1"/>
        <end position="18"/>
    </location>
</feature>
<reference evidence="3" key="1">
    <citation type="submission" date="2018-06" db="EMBL/GenBank/DDBJ databases">
        <authorList>
            <person name="Khan S.A."/>
        </authorList>
    </citation>
    <scope>NUCLEOTIDE SEQUENCE [LARGE SCALE GENOMIC DNA]</scope>
    <source>
        <strain evidence="3">DB-1506</strain>
    </source>
</reference>
<feature type="chain" id="PRO_5016427180" description="DUF4412 domain-containing protein" evidence="1">
    <location>
        <begin position="19"/>
        <end position="195"/>
    </location>
</feature>
<organism evidence="2 3">
    <name type="scientific">Roseicella frigidaeris</name>
    <dbReference type="NCBI Taxonomy" id="2230885"/>
    <lineage>
        <taxon>Bacteria</taxon>
        <taxon>Pseudomonadati</taxon>
        <taxon>Pseudomonadota</taxon>
        <taxon>Alphaproteobacteria</taxon>
        <taxon>Acetobacterales</taxon>
        <taxon>Roseomonadaceae</taxon>
        <taxon>Roseicella</taxon>
    </lineage>
</organism>
<sequence>MRPRLLCALLLVAAPALAQPAGPPPVPMRDVAVLYRASGGTIQEFRMAWLAAEGKLRMETPGGALLHDTRSKRTTLLMTERRMFVEDVEDDRAPGIGLVPPGSRVARLGADRIAGLDCTLWRIEPPREDAEEEPSVTQACITADGVPLRIRQAEGSDQASDAVALKVDYARQDPAQFQVPLGYRPFDPKAATPKR</sequence>
<accession>A0A327M182</accession>
<dbReference type="EMBL" id="QLIX01000028">
    <property type="protein sequence ID" value="RAI56035.1"/>
    <property type="molecule type" value="Genomic_DNA"/>
</dbReference>
<name>A0A327M182_9PROT</name>
<dbReference type="Proteomes" id="UP000249065">
    <property type="component" value="Unassembled WGS sequence"/>
</dbReference>
<evidence type="ECO:0000313" key="3">
    <source>
        <dbReference type="Proteomes" id="UP000249065"/>
    </source>
</evidence>
<comment type="caution">
    <text evidence="2">The sequence shown here is derived from an EMBL/GenBank/DDBJ whole genome shotgun (WGS) entry which is preliminary data.</text>
</comment>
<keyword evidence="1" id="KW-0732">Signal</keyword>
<dbReference type="RefSeq" id="WP_111472258.1">
    <property type="nucleotide sequence ID" value="NZ_QLIX01000028.1"/>
</dbReference>
<keyword evidence="3" id="KW-1185">Reference proteome</keyword>
<evidence type="ECO:0008006" key="4">
    <source>
        <dbReference type="Google" id="ProtNLM"/>
    </source>
</evidence>
<evidence type="ECO:0000256" key="1">
    <source>
        <dbReference type="SAM" id="SignalP"/>
    </source>
</evidence>